<comment type="caution">
    <text evidence="2">The sequence shown here is derived from an EMBL/GenBank/DDBJ whole genome shotgun (WGS) entry which is preliminary data.</text>
</comment>
<gene>
    <name evidence="2" type="ORF">I4Q42_22515</name>
</gene>
<organism evidence="2 3">
    <name type="scientific">Caulobacter hibisci</name>
    <dbReference type="NCBI Taxonomy" id="2035993"/>
    <lineage>
        <taxon>Bacteria</taxon>
        <taxon>Pseudomonadati</taxon>
        <taxon>Pseudomonadota</taxon>
        <taxon>Alphaproteobacteria</taxon>
        <taxon>Caulobacterales</taxon>
        <taxon>Caulobacteraceae</taxon>
        <taxon>Caulobacter</taxon>
    </lineage>
</organism>
<dbReference type="Pfam" id="PF12728">
    <property type="entry name" value="HTH_17"/>
    <property type="match status" value="1"/>
</dbReference>
<dbReference type="EMBL" id="JADWOX010000022">
    <property type="protein sequence ID" value="MBI1686452.1"/>
    <property type="molecule type" value="Genomic_DNA"/>
</dbReference>
<accession>A0ABS0T6F6</accession>
<keyword evidence="3" id="KW-1185">Reference proteome</keyword>
<reference evidence="2 3" key="1">
    <citation type="submission" date="2020-11" db="EMBL/GenBank/DDBJ databases">
        <title>genome sequence of strain KACC 18849.</title>
        <authorList>
            <person name="Gao J."/>
            <person name="Zhang X."/>
        </authorList>
    </citation>
    <scope>NUCLEOTIDE SEQUENCE [LARGE SCALE GENOMIC DNA]</scope>
    <source>
        <strain evidence="2 3">KACC 18849</strain>
    </source>
</reference>
<proteinExistence type="predicted"/>
<dbReference type="Gene3D" id="1.10.10.10">
    <property type="entry name" value="Winged helix-like DNA-binding domain superfamily/Winged helix DNA-binding domain"/>
    <property type="match status" value="1"/>
</dbReference>
<evidence type="ECO:0000313" key="3">
    <source>
        <dbReference type="Proteomes" id="UP000639859"/>
    </source>
</evidence>
<name>A0ABS0T6F6_9CAUL</name>
<feature type="domain" description="Helix-turn-helix" evidence="1">
    <location>
        <begin position="26"/>
        <end position="77"/>
    </location>
</feature>
<dbReference type="Proteomes" id="UP000639859">
    <property type="component" value="Unassembled WGS sequence"/>
</dbReference>
<evidence type="ECO:0000259" key="1">
    <source>
        <dbReference type="Pfam" id="PF12728"/>
    </source>
</evidence>
<dbReference type="InterPro" id="IPR036388">
    <property type="entry name" value="WH-like_DNA-bd_sf"/>
</dbReference>
<evidence type="ECO:0000313" key="2">
    <source>
        <dbReference type="EMBL" id="MBI1686452.1"/>
    </source>
</evidence>
<dbReference type="InterPro" id="IPR009061">
    <property type="entry name" value="DNA-bd_dom_put_sf"/>
</dbReference>
<sequence>MRSRPSTTKLAPVPGQLLDPSTGDALLTTDQAAALLGISPRTLEGYRRKGGGPLFVALSRNAVRYRPADLKAWLDSRTAPHTAKARVLLAA</sequence>
<dbReference type="SUPFAM" id="SSF46955">
    <property type="entry name" value="Putative DNA-binding domain"/>
    <property type="match status" value="1"/>
</dbReference>
<protein>
    <submittedName>
        <fullName evidence="2">Helix-turn-helix domain-containing protein</fullName>
    </submittedName>
</protein>
<dbReference type="InterPro" id="IPR041657">
    <property type="entry name" value="HTH_17"/>
</dbReference>